<gene>
    <name evidence="3" type="ORF">ACLFYP115_02640</name>
</gene>
<dbReference type="AlphaFoldDB" id="A0A6N2VRL5"/>
<evidence type="ECO:0000256" key="1">
    <source>
        <dbReference type="ARBA" id="ARBA00004196"/>
    </source>
</evidence>
<dbReference type="Pfam" id="PF18889">
    <property type="entry name" value="Beta_helix_3"/>
    <property type="match status" value="2"/>
</dbReference>
<protein>
    <submittedName>
        <fullName evidence="3">Listeria-Bacteroides repeat domain (List_Bact_rpt)</fullName>
    </submittedName>
</protein>
<accession>A0A6N2VRL5</accession>
<name>A0A6N2VRL5_9FIRM</name>
<dbReference type="GO" id="GO:0030313">
    <property type="term" value="C:cell envelope"/>
    <property type="evidence" value="ECO:0007669"/>
    <property type="project" value="UniProtKB-SubCell"/>
</dbReference>
<sequence length="670" mass="71448">MNPNGYRITGTTTSNCIKVEPGVTTDLTLDNVSVTSNSGNKNCMDVSHANVTITLVGSNILSCGIQSYGALVKDGMDDTKLIIQCEHSDEKGHQCTENACGSLEAKGTATHATAIGNIVRNRTVADESGFSNLTIKGGIIKAKAGEHNCAIGAACGSFTNGGKFTKNIRISGGIVTAEGGEDCAGIGGGRLTPVNGIYITGGTVYATGGKYSPGIGSGGFVDGTEDFMPEAYNVSNIIISGGNTLVRAVGDKTTDVPGIGCGKAGNAVIGSASNVAAVPDTGYQGYIQDGTSETEYDFTEESPFQAKQNIKVDKYFTMVYFGPFRDENKINPNNKEQLGANHIISKTGGEGFTGEQLKELAKANGKDKDGNPFNLEDFTLPNQDQINNINEAKKNGEVGDYQLTISTENNTQVTITVSLRGNGTDAAKPDGGTESGMVGANDVEKETGGKAFEEDEIKELCGIKGKDKDGNNLKLEEFKIDEGQLKAINEAKTSKNTGKFPLTYETPDGEKVTVEVLLTGTVEVSFDTNGGSKPPEMQSTDSGKKISKPEDPVKDGYTFEGWYYTDKEGNETEWNFDDPVYENMTLKARWKEVPTTETTEQSMPTTETKTKSASTTEKSVPDWEYSRRKISEQTVSRTAKTGDETNIVYCLIALGASLSCIILAKKKLFR</sequence>
<reference evidence="3" key="1">
    <citation type="submission" date="2019-11" db="EMBL/GenBank/DDBJ databases">
        <authorList>
            <person name="Feng L."/>
        </authorList>
    </citation>
    <scope>NUCLEOTIDE SEQUENCE</scope>
    <source>
        <strain evidence="3">AcaccaeLFYP115</strain>
    </source>
</reference>
<feature type="compositionally biased region" description="Low complexity" evidence="2">
    <location>
        <begin position="595"/>
        <end position="618"/>
    </location>
</feature>
<dbReference type="InterPro" id="IPR042229">
    <property type="entry name" value="Listeria/Bacterioides_rpt_sf"/>
</dbReference>
<feature type="region of interest" description="Disordered" evidence="2">
    <location>
        <begin position="592"/>
        <end position="620"/>
    </location>
</feature>
<evidence type="ECO:0000256" key="2">
    <source>
        <dbReference type="SAM" id="MobiDB-lite"/>
    </source>
</evidence>
<dbReference type="Pfam" id="PF09479">
    <property type="entry name" value="Flg_new"/>
    <property type="match status" value="1"/>
</dbReference>
<comment type="subcellular location">
    <subcellularLocation>
        <location evidence="1">Cell envelope</location>
    </subcellularLocation>
</comment>
<feature type="compositionally biased region" description="Polar residues" evidence="2">
    <location>
        <begin position="526"/>
        <end position="541"/>
    </location>
</feature>
<dbReference type="Gene3D" id="2.60.40.4270">
    <property type="entry name" value="Listeria-Bacteroides repeat domain"/>
    <property type="match status" value="1"/>
</dbReference>
<feature type="region of interest" description="Disordered" evidence="2">
    <location>
        <begin position="525"/>
        <end position="551"/>
    </location>
</feature>
<dbReference type="RefSeq" id="WP_233458267.1">
    <property type="nucleotide sequence ID" value="NZ_CACRSQ010000007.1"/>
</dbReference>
<dbReference type="EMBL" id="CACRSQ010000007">
    <property type="protein sequence ID" value="VYT31422.1"/>
    <property type="molecule type" value="Genomic_DNA"/>
</dbReference>
<dbReference type="NCBIfam" id="TIGR02543">
    <property type="entry name" value="List_Bact_rpt"/>
    <property type="match status" value="1"/>
</dbReference>
<organism evidence="3">
    <name type="scientific">Anaerostipes caccae</name>
    <dbReference type="NCBI Taxonomy" id="105841"/>
    <lineage>
        <taxon>Bacteria</taxon>
        <taxon>Bacillati</taxon>
        <taxon>Bacillota</taxon>
        <taxon>Clostridia</taxon>
        <taxon>Lachnospirales</taxon>
        <taxon>Lachnospiraceae</taxon>
        <taxon>Anaerostipes</taxon>
    </lineage>
</organism>
<proteinExistence type="predicted"/>
<dbReference type="InterPro" id="IPR013378">
    <property type="entry name" value="InlB-like_B-rpt"/>
</dbReference>
<feature type="region of interest" description="Disordered" evidence="2">
    <location>
        <begin position="421"/>
        <end position="440"/>
    </location>
</feature>
<feature type="compositionally biased region" description="Basic and acidic residues" evidence="2">
    <location>
        <begin position="542"/>
        <end position="551"/>
    </location>
</feature>
<evidence type="ECO:0000313" key="3">
    <source>
        <dbReference type="EMBL" id="VYT31422.1"/>
    </source>
</evidence>